<dbReference type="EMBL" id="FNUS01000001">
    <property type="protein sequence ID" value="SEF69473.1"/>
    <property type="molecule type" value="Genomic_DNA"/>
</dbReference>
<accession>A0A1H5U343</accession>
<keyword evidence="3" id="KW-1185">Reference proteome</keyword>
<keyword evidence="1" id="KW-0732">Signal</keyword>
<feature type="chain" id="PRO_5009285679" evidence="1">
    <location>
        <begin position="20"/>
        <end position="165"/>
    </location>
</feature>
<evidence type="ECO:0000313" key="2">
    <source>
        <dbReference type="EMBL" id="SEF69473.1"/>
    </source>
</evidence>
<dbReference type="Proteomes" id="UP000236738">
    <property type="component" value="Unassembled WGS sequence"/>
</dbReference>
<organism evidence="2 3">
    <name type="scientific">Halpernia humi</name>
    <dbReference type="NCBI Taxonomy" id="493375"/>
    <lineage>
        <taxon>Bacteria</taxon>
        <taxon>Pseudomonadati</taxon>
        <taxon>Bacteroidota</taxon>
        <taxon>Flavobacteriia</taxon>
        <taxon>Flavobacteriales</taxon>
        <taxon>Weeksellaceae</taxon>
        <taxon>Chryseobacterium group</taxon>
        <taxon>Halpernia</taxon>
    </lineage>
</organism>
<proteinExistence type="predicted"/>
<feature type="signal peptide" evidence="1">
    <location>
        <begin position="1"/>
        <end position="19"/>
    </location>
</feature>
<evidence type="ECO:0000313" key="3">
    <source>
        <dbReference type="Proteomes" id="UP000236738"/>
    </source>
</evidence>
<name>A0A1H5U343_9FLAO</name>
<reference evidence="3" key="1">
    <citation type="submission" date="2016-10" db="EMBL/GenBank/DDBJ databases">
        <authorList>
            <person name="Varghese N."/>
            <person name="Submissions S."/>
        </authorList>
    </citation>
    <scope>NUCLEOTIDE SEQUENCE [LARGE SCALE GENOMIC DNA]</scope>
    <source>
        <strain evidence="3">DSM 21580</strain>
    </source>
</reference>
<gene>
    <name evidence="2" type="ORF">SAMN05421847_0655</name>
</gene>
<evidence type="ECO:0000256" key="1">
    <source>
        <dbReference type="SAM" id="SignalP"/>
    </source>
</evidence>
<sequence>MKINIFLALLFFLPNIILSQDLDDFTNANTNTGNVKIPGKWEKLNKSDDSGQIFFKNKEGIIIAIAKNPKNAYPFYQKEKSDFENVQEFYKWDSDYIKSNNIDTEKLKENSEKKYIIWKYNDKKSDNVFLLGSVANNFINLLIYTDIWPEDKKIEFLENLYQINK</sequence>
<protein>
    <submittedName>
        <fullName evidence="2">Uncharacterized protein</fullName>
    </submittedName>
</protein>
<dbReference type="RefSeq" id="WP_103912661.1">
    <property type="nucleotide sequence ID" value="NZ_FNUS01000001.1"/>
</dbReference>
<dbReference type="AlphaFoldDB" id="A0A1H5U343"/>
<dbReference type="OrthoDB" id="1346640at2"/>